<keyword evidence="3" id="KW-0963">Cytoplasm</keyword>
<accession>A0A937W4C1</accession>
<sequence length="63" mass="7019">MDTTQTLDVDATSVASDAKQYLTFLLDEAEYGVDILRVQEIKGWDTVTPLPNAPEYVRGVMNL</sequence>
<evidence type="ECO:0000256" key="2">
    <source>
        <dbReference type="ARBA" id="ARBA00021483"/>
    </source>
</evidence>
<dbReference type="PROSITE" id="PS50851">
    <property type="entry name" value="CHEW"/>
    <property type="match status" value="1"/>
</dbReference>
<dbReference type="Pfam" id="PF01584">
    <property type="entry name" value="CheW"/>
    <property type="match status" value="1"/>
</dbReference>
<comment type="caution">
    <text evidence="5">The sequence shown here is derived from an EMBL/GenBank/DDBJ whole genome shotgun (WGS) entry which is preliminary data.</text>
</comment>
<evidence type="ECO:0000256" key="3">
    <source>
        <dbReference type="ARBA" id="ARBA00022490"/>
    </source>
</evidence>
<name>A0A937W4C1_UNCTE</name>
<evidence type="ECO:0000256" key="1">
    <source>
        <dbReference type="ARBA" id="ARBA00004496"/>
    </source>
</evidence>
<dbReference type="AlphaFoldDB" id="A0A937W4C1"/>
<dbReference type="SUPFAM" id="SSF50341">
    <property type="entry name" value="CheW-like"/>
    <property type="match status" value="1"/>
</dbReference>
<dbReference type="PANTHER" id="PTHR22617">
    <property type="entry name" value="CHEMOTAXIS SENSOR HISTIDINE KINASE-RELATED"/>
    <property type="match status" value="1"/>
</dbReference>
<evidence type="ECO:0000313" key="6">
    <source>
        <dbReference type="Proteomes" id="UP000712673"/>
    </source>
</evidence>
<dbReference type="InterPro" id="IPR036061">
    <property type="entry name" value="CheW-like_dom_sf"/>
</dbReference>
<feature type="domain" description="CheW-like" evidence="4">
    <location>
        <begin position="18"/>
        <end position="63"/>
    </location>
</feature>
<dbReference type="GO" id="GO:0005829">
    <property type="term" value="C:cytosol"/>
    <property type="evidence" value="ECO:0007669"/>
    <property type="project" value="TreeGrafter"/>
</dbReference>
<dbReference type="Proteomes" id="UP000712673">
    <property type="component" value="Unassembled WGS sequence"/>
</dbReference>
<protein>
    <recommendedName>
        <fullName evidence="2">Chemotaxis protein CheW</fullName>
    </recommendedName>
</protein>
<dbReference type="GO" id="GO:0007165">
    <property type="term" value="P:signal transduction"/>
    <property type="evidence" value="ECO:0007669"/>
    <property type="project" value="InterPro"/>
</dbReference>
<feature type="non-terminal residue" evidence="5">
    <location>
        <position position="63"/>
    </location>
</feature>
<proteinExistence type="predicted"/>
<dbReference type="InterPro" id="IPR002545">
    <property type="entry name" value="CheW-lke_dom"/>
</dbReference>
<dbReference type="GO" id="GO:0006935">
    <property type="term" value="P:chemotaxis"/>
    <property type="evidence" value="ECO:0007669"/>
    <property type="project" value="InterPro"/>
</dbReference>
<gene>
    <name evidence="5" type="ORF">FJZ47_19375</name>
</gene>
<dbReference type="InterPro" id="IPR039315">
    <property type="entry name" value="CheW"/>
</dbReference>
<comment type="subcellular location">
    <subcellularLocation>
        <location evidence="1">Cytoplasm</location>
    </subcellularLocation>
</comment>
<reference evidence="5" key="1">
    <citation type="submission" date="2019-03" db="EMBL/GenBank/DDBJ databases">
        <title>Lake Tanganyika Metagenome-Assembled Genomes (MAGs).</title>
        <authorList>
            <person name="Tran P."/>
        </authorList>
    </citation>
    <scope>NUCLEOTIDE SEQUENCE</scope>
    <source>
        <strain evidence="5">K_DeepCast_65m_m2_066</strain>
    </source>
</reference>
<dbReference type="PANTHER" id="PTHR22617:SF45">
    <property type="entry name" value="CHEMOTAXIS PROTEIN CHEW"/>
    <property type="match status" value="1"/>
</dbReference>
<evidence type="ECO:0000259" key="4">
    <source>
        <dbReference type="PROSITE" id="PS50851"/>
    </source>
</evidence>
<evidence type="ECO:0000313" key="5">
    <source>
        <dbReference type="EMBL" id="MBM3225938.1"/>
    </source>
</evidence>
<dbReference type="Gene3D" id="2.40.50.180">
    <property type="entry name" value="CheA-289, Domain 4"/>
    <property type="match status" value="1"/>
</dbReference>
<dbReference type="EMBL" id="VGLS01000732">
    <property type="protein sequence ID" value="MBM3225938.1"/>
    <property type="molecule type" value="Genomic_DNA"/>
</dbReference>
<organism evidence="5 6">
    <name type="scientific">Tectimicrobiota bacterium</name>
    <dbReference type="NCBI Taxonomy" id="2528274"/>
    <lineage>
        <taxon>Bacteria</taxon>
        <taxon>Pseudomonadati</taxon>
        <taxon>Nitrospinota/Tectimicrobiota group</taxon>
        <taxon>Candidatus Tectimicrobiota</taxon>
    </lineage>
</organism>